<dbReference type="Gene3D" id="3.50.50.60">
    <property type="entry name" value="FAD/NAD(P)-binding domain"/>
    <property type="match status" value="1"/>
</dbReference>
<evidence type="ECO:0000313" key="3">
    <source>
        <dbReference type="Proteomes" id="UP000286921"/>
    </source>
</evidence>
<reference evidence="2 3" key="1">
    <citation type="submission" date="2016-09" db="EMBL/GenBank/DDBJ databases">
        <title>Aspergillus awamori IFM 58123T.</title>
        <authorList>
            <person name="Kusuya Y."/>
            <person name="Shimizu M."/>
            <person name="Takahashi H."/>
            <person name="Yaguchi T."/>
        </authorList>
    </citation>
    <scope>NUCLEOTIDE SEQUENCE [LARGE SCALE GENOMIC DNA]</scope>
    <source>
        <strain evidence="2 3">IFM 58123</strain>
    </source>
</reference>
<feature type="region of interest" description="Disordered" evidence="1">
    <location>
        <begin position="178"/>
        <end position="226"/>
    </location>
</feature>
<dbReference type="PANTHER" id="PTHR37417:SF2">
    <property type="entry name" value="67 KDA MYOSIN-CROSS-REACTIVE ANTIGEN FAMILY PROTEIN (AFU_ORTHOLOGUE AFUA_5G09970)"/>
    <property type="match status" value="1"/>
</dbReference>
<dbReference type="AlphaFoldDB" id="A0A401KYK8"/>
<organism evidence="2 3">
    <name type="scientific">Aspergillus awamori</name>
    <name type="common">Black koji mold</name>
    <dbReference type="NCBI Taxonomy" id="105351"/>
    <lineage>
        <taxon>Eukaryota</taxon>
        <taxon>Fungi</taxon>
        <taxon>Dikarya</taxon>
        <taxon>Ascomycota</taxon>
        <taxon>Pezizomycotina</taxon>
        <taxon>Eurotiomycetes</taxon>
        <taxon>Eurotiomycetidae</taxon>
        <taxon>Eurotiales</taxon>
        <taxon>Aspergillaceae</taxon>
        <taxon>Aspergillus</taxon>
    </lineage>
</organism>
<evidence type="ECO:0000313" key="2">
    <source>
        <dbReference type="EMBL" id="GCB24366.1"/>
    </source>
</evidence>
<dbReference type="InterPro" id="IPR036188">
    <property type="entry name" value="FAD/NAD-bd_sf"/>
</dbReference>
<name>A0A401KYK8_ASPAW</name>
<feature type="compositionally biased region" description="Basic and acidic residues" evidence="1">
    <location>
        <begin position="178"/>
        <end position="187"/>
    </location>
</feature>
<dbReference type="Pfam" id="PF06100">
    <property type="entry name" value="MCRA"/>
    <property type="match status" value="1"/>
</dbReference>
<sequence>MPIIQFLQNQRVDFRLRTKVTDIMSHPDGGMDIVSAIRVLHDSSEETITLHPNDIVIVSLGSVTSGSLSGTDRCPPIRETMIAENELDENWSLWLNLGTKYPSLGDPYNFCTQVVESRLETFTVTLKDAEFFERFAVLTRDQPGTGSLVSLKDTNWKIISNSVACKKIPPGDIQVSREEEYASKATEDEFDPISDFEEDEGNGEDEDSIQGMDADEEVETDAEVSSVGRPLCFRRASGQWQ</sequence>
<dbReference type="PANTHER" id="PTHR37417">
    <property type="entry name" value="67 KDA MYOSIN-CROSS-REACTIVE ANTIGEN FAMILY PROTEIN (AFU_ORTHOLOGUE AFUA_5G09970)"/>
    <property type="match status" value="1"/>
</dbReference>
<keyword evidence="3" id="KW-1185">Reference proteome</keyword>
<protein>
    <submittedName>
        <fullName evidence="2">Oleate hydratase</fullName>
    </submittedName>
</protein>
<gene>
    <name evidence="2" type="ORF">AAWM_07251</name>
</gene>
<dbReference type="InterPro" id="IPR010354">
    <property type="entry name" value="Oleate_hydratase"/>
</dbReference>
<accession>A0A401KYK8</accession>
<dbReference type="EMBL" id="BDHI01000017">
    <property type="protein sequence ID" value="GCB24366.1"/>
    <property type="molecule type" value="Genomic_DNA"/>
</dbReference>
<dbReference type="GO" id="GO:0071949">
    <property type="term" value="F:FAD binding"/>
    <property type="evidence" value="ECO:0007669"/>
    <property type="project" value="InterPro"/>
</dbReference>
<proteinExistence type="predicted"/>
<evidence type="ECO:0000256" key="1">
    <source>
        <dbReference type="SAM" id="MobiDB-lite"/>
    </source>
</evidence>
<feature type="compositionally biased region" description="Acidic residues" evidence="1">
    <location>
        <begin position="188"/>
        <end position="222"/>
    </location>
</feature>
<dbReference type="Proteomes" id="UP000286921">
    <property type="component" value="Unassembled WGS sequence"/>
</dbReference>
<comment type="caution">
    <text evidence="2">The sequence shown here is derived from an EMBL/GenBank/DDBJ whole genome shotgun (WGS) entry which is preliminary data.</text>
</comment>
<dbReference type="GO" id="GO:0050151">
    <property type="term" value="F:oleate hydratase activity"/>
    <property type="evidence" value="ECO:0007669"/>
    <property type="project" value="InterPro"/>
</dbReference>
<dbReference type="GO" id="GO:0006631">
    <property type="term" value="P:fatty acid metabolic process"/>
    <property type="evidence" value="ECO:0007669"/>
    <property type="project" value="InterPro"/>
</dbReference>